<dbReference type="InterPro" id="IPR038614">
    <property type="entry name" value="GK_N_sf"/>
</dbReference>
<dbReference type="InterPro" id="IPR037035">
    <property type="entry name" value="GK-like_C_sf"/>
</dbReference>
<dbReference type="RefSeq" id="WP_309482224.1">
    <property type="nucleotide sequence ID" value="NZ_CP133720.1"/>
</dbReference>
<gene>
    <name evidence="3" type="ORF">RF679_00295</name>
</gene>
<feature type="domain" description="MOFRL" evidence="1">
    <location>
        <begin position="326"/>
        <end position="430"/>
    </location>
</feature>
<dbReference type="InterPro" id="IPR025286">
    <property type="entry name" value="MOFRL_assoc_dom"/>
</dbReference>
<reference evidence="3" key="1">
    <citation type="submission" date="2023-09" db="EMBL/GenBank/DDBJ databases">
        <title>Undibacterium sp. 20NA77.5 isolated from freshwater.</title>
        <authorList>
            <person name="Le V."/>
            <person name="Ko S.-R."/>
            <person name="Ahn C.-Y."/>
            <person name="Oh H.-M."/>
        </authorList>
    </citation>
    <scope>NUCLEOTIDE SEQUENCE</scope>
    <source>
        <strain evidence="3">20NA77.5</strain>
    </source>
</reference>
<evidence type="ECO:0000313" key="3">
    <source>
        <dbReference type="EMBL" id="WMW80733.1"/>
    </source>
</evidence>
<dbReference type="Pfam" id="PF13660">
    <property type="entry name" value="DUF4147"/>
    <property type="match status" value="1"/>
</dbReference>
<dbReference type="Gene3D" id="3.40.50.10180">
    <property type="entry name" value="Glycerate kinase, MOFRL-like N-terminal domain"/>
    <property type="match status" value="1"/>
</dbReference>
<dbReference type="InterPro" id="IPR039760">
    <property type="entry name" value="MOFRL_protein"/>
</dbReference>
<evidence type="ECO:0000259" key="1">
    <source>
        <dbReference type="Pfam" id="PF05161"/>
    </source>
</evidence>
<name>A0ABY9RHN1_9BURK</name>
<dbReference type="SUPFAM" id="SSF82544">
    <property type="entry name" value="GckA/TtuD-like"/>
    <property type="match status" value="1"/>
</dbReference>
<dbReference type="PANTHER" id="PTHR12227">
    <property type="entry name" value="GLYCERATE KINASE"/>
    <property type="match status" value="1"/>
</dbReference>
<protein>
    <submittedName>
        <fullName evidence="3">Glycerate kinase</fullName>
    </submittedName>
</protein>
<dbReference type="InterPro" id="IPR007835">
    <property type="entry name" value="MOFRL"/>
</dbReference>
<dbReference type="GO" id="GO:0016301">
    <property type="term" value="F:kinase activity"/>
    <property type="evidence" value="ECO:0007669"/>
    <property type="project" value="UniProtKB-KW"/>
</dbReference>
<evidence type="ECO:0000313" key="4">
    <source>
        <dbReference type="Proteomes" id="UP001181355"/>
    </source>
</evidence>
<organism evidence="3 4">
    <name type="scientific">Undibacterium cyanobacteriorum</name>
    <dbReference type="NCBI Taxonomy" id="3073561"/>
    <lineage>
        <taxon>Bacteria</taxon>
        <taxon>Pseudomonadati</taxon>
        <taxon>Pseudomonadota</taxon>
        <taxon>Betaproteobacteria</taxon>
        <taxon>Burkholderiales</taxon>
        <taxon>Oxalobacteraceae</taxon>
        <taxon>Undibacterium</taxon>
    </lineage>
</organism>
<dbReference type="Proteomes" id="UP001181355">
    <property type="component" value="Chromosome"/>
</dbReference>
<feature type="domain" description="MOFRL-associated" evidence="2">
    <location>
        <begin position="13"/>
        <end position="239"/>
    </location>
</feature>
<dbReference type="Gene3D" id="3.40.1480.10">
    <property type="entry name" value="MOFRL domain"/>
    <property type="match status" value="1"/>
</dbReference>
<keyword evidence="4" id="KW-1185">Reference proteome</keyword>
<dbReference type="PANTHER" id="PTHR12227:SF0">
    <property type="entry name" value="GLYCERATE KINASE"/>
    <property type="match status" value="1"/>
</dbReference>
<dbReference type="Pfam" id="PF05161">
    <property type="entry name" value="MOFRL"/>
    <property type="match status" value="1"/>
</dbReference>
<evidence type="ECO:0000259" key="2">
    <source>
        <dbReference type="Pfam" id="PF13660"/>
    </source>
</evidence>
<keyword evidence="3" id="KW-0808">Transferase</keyword>
<accession>A0ABY9RHN1</accession>
<proteinExistence type="predicted"/>
<keyword evidence="3" id="KW-0418">Kinase</keyword>
<sequence>MFQPDHDHAESFLRRLFAEAIAAVVPATCIPPALQNFRRTLSSQPERVIVIGAGKAAAAMAYWVEQAWSDLALEGLVITRYGHLDPKTMPRRIQVIEAAHPVPDHAGTQAAQALLQRSQGLHEGDLVLALWSGGGSALMSLPSNGLSLAEKQEINRALLRCGASIHEINCVRKHLSAIKGGRLALACAPARIHSLVISDVAGDDASVIASGPTLPDASTSAQALDILRRYRVPISTALEGYLQLPESETPKHFPTSLNLSFELVAQAQTALNAAAQWARAQGIEVTILSDRLDGDARTLGREHAALAIQLADQAQPKAGERQLPQLLLSGGETTVTLTGLGRGGRNTEYLLSCCLHLQGHPRIYALAADTDGIDGSEDNAGAWIGPHSLARAAQQGLSAQEFLHNNDAYSFFERLGGLLVTGPTLTNVNDFRAILILPE</sequence>
<dbReference type="EMBL" id="CP133720">
    <property type="protein sequence ID" value="WMW80733.1"/>
    <property type="molecule type" value="Genomic_DNA"/>
</dbReference>